<feature type="region of interest" description="Disordered" evidence="2">
    <location>
        <begin position="1"/>
        <end position="20"/>
    </location>
</feature>
<dbReference type="AlphaFoldDB" id="A0A177B7A1"/>
<reference evidence="3 4" key="1">
    <citation type="submission" date="2016-04" db="EMBL/GenBank/DDBJ databases">
        <title>The genome of Intoshia linei affirms orthonectids as highly simplified spiralians.</title>
        <authorList>
            <person name="Mikhailov K.V."/>
            <person name="Slusarev G.S."/>
            <person name="Nikitin M.A."/>
            <person name="Logacheva M.D."/>
            <person name="Penin A."/>
            <person name="Aleoshin V."/>
            <person name="Panchin Y.V."/>
        </authorList>
    </citation>
    <scope>NUCLEOTIDE SEQUENCE [LARGE SCALE GENOMIC DNA]</scope>
    <source>
        <strain evidence="3">Intl2013</strain>
        <tissue evidence="3">Whole animal</tissue>
    </source>
</reference>
<sequence>MHNFFGKKKDPGPGVEDRSNNIIQKKNERIENMEKNINKINKQLLVVKKEYDRLRPGPAKKAKQQRLLHLLKHRKKYEANMSKQWSMIDNMDQNVQMLEDVKATHEMINLQKEVVKTYKKQTKSINIDKLHDMNDDLIDIREDHEEIQEIIAGPDVDDMYNEDELLDELEALDEDDMNLLDDVTINAPDAPTCTINSTSNVDNKDKIEVDEFGLPVTNK</sequence>
<dbReference type="GO" id="GO:0032511">
    <property type="term" value="P:late endosome to vacuole transport via multivesicular body sorting pathway"/>
    <property type="evidence" value="ECO:0007669"/>
    <property type="project" value="TreeGrafter"/>
</dbReference>
<evidence type="ECO:0000313" key="3">
    <source>
        <dbReference type="EMBL" id="OAF70178.1"/>
    </source>
</evidence>
<evidence type="ECO:0000256" key="2">
    <source>
        <dbReference type="SAM" id="MobiDB-lite"/>
    </source>
</evidence>
<dbReference type="EMBL" id="LWCA01000179">
    <property type="protein sequence ID" value="OAF70178.1"/>
    <property type="molecule type" value="Genomic_DNA"/>
</dbReference>
<evidence type="ECO:0000256" key="1">
    <source>
        <dbReference type="ARBA" id="ARBA00006190"/>
    </source>
</evidence>
<dbReference type="InterPro" id="IPR005024">
    <property type="entry name" value="Snf7_fam"/>
</dbReference>
<organism evidence="3 4">
    <name type="scientific">Intoshia linei</name>
    <dbReference type="NCBI Taxonomy" id="1819745"/>
    <lineage>
        <taxon>Eukaryota</taxon>
        <taxon>Metazoa</taxon>
        <taxon>Spiralia</taxon>
        <taxon>Lophotrochozoa</taxon>
        <taxon>Mesozoa</taxon>
        <taxon>Orthonectida</taxon>
        <taxon>Rhopaluridae</taxon>
        <taxon>Intoshia</taxon>
    </lineage>
</organism>
<accession>A0A177B7A1</accession>
<evidence type="ECO:0000313" key="4">
    <source>
        <dbReference type="Proteomes" id="UP000078046"/>
    </source>
</evidence>
<comment type="caution">
    <text evidence="3">The sequence shown here is derived from an EMBL/GenBank/DDBJ whole genome shotgun (WGS) entry which is preliminary data.</text>
</comment>
<dbReference type="PANTHER" id="PTHR22761">
    <property type="entry name" value="CHARGED MULTIVESICULAR BODY PROTEIN"/>
    <property type="match status" value="1"/>
</dbReference>
<protein>
    <submittedName>
        <fullName evidence="3">Charged multivesicular body protein 5</fullName>
    </submittedName>
</protein>
<proteinExistence type="inferred from homology"/>
<name>A0A177B7A1_9BILA</name>
<feature type="compositionally biased region" description="Basic and acidic residues" evidence="2">
    <location>
        <begin position="7"/>
        <end position="20"/>
    </location>
</feature>
<dbReference type="Proteomes" id="UP000078046">
    <property type="component" value="Unassembled WGS sequence"/>
</dbReference>
<gene>
    <name evidence="3" type="ORF">A3Q56_02074</name>
</gene>
<dbReference type="GO" id="GO:0006900">
    <property type="term" value="P:vesicle budding from membrane"/>
    <property type="evidence" value="ECO:0007669"/>
    <property type="project" value="TreeGrafter"/>
</dbReference>
<comment type="similarity">
    <text evidence="1">Belongs to the SNF7 family.</text>
</comment>
<dbReference type="GO" id="GO:0005771">
    <property type="term" value="C:multivesicular body"/>
    <property type="evidence" value="ECO:0007669"/>
    <property type="project" value="TreeGrafter"/>
</dbReference>
<keyword evidence="4" id="KW-1185">Reference proteome</keyword>
<dbReference type="Gene3D" id="6.10.250.1710">
    <property type="match status" value="1"/>
</dbReference>
<dbReference type="Pfam" id="PF03357">
    <property type="entry name" value="Snf7"/>
    <property type="match status" value="1"/>
</dbReference>
<dbReference type="OrthoDB" id="3973241at2759"/>